<dbReference type="Proteomes" id="UP000821866">
    <property type="component" value="Chromosome 1"/>
</dbReference>
<protein>
    <recommendedName>
        <fullName evidence="1">Peptidase M13 C-terminal domain-containing protein</fullName>
    </recommendedName>
</protein>
<dbReference type="Pfam" id="PF01431">
    <property type="entry name" value="Peptidase_M13"/>
    <property type="match status" value="1"/>
</dbReference>
<keyword evidence="3" id="KW-1185">Reference proteome</keyword>
<evidence type="ECO:0000313" key="2">
    <source>
        <dbReference type="EMBL" id="KAH8041857.1"/>
    </source>
</evidence>
<dbReference type="InterPro" id="IPR018497">
    <property type="entry name" value="Peptidase_M13_C"/>
</dbReference>
<dbReference type="InterPro" id="IPR024079">
    <property type="entry name" value="MetalloPept_cat_dom_sf"/>
</dbReference>
<gene>
    <name evidence="2" type="ORF">HPB51_018651</name>
</gene>
<dbReference type="Gene3D" id="3.40.390.10">
    <property type="entry name" value="Collagenase (Catalytic Domain)"/>
    <property type="match status" value="1"/>
</dbReference>
<dbReference type="GO" id="GO:0004222">
    <property type="term" value="F:metalloendopeptidase activity"/>
    <property type="evidence" value="ECO:0007669"/>
    <property type="project" value="InterPro"/>
</dbReference>
<dbReference type="GO" id="GO:0016485">
    <property type="term" value="P:protein processing"/>
    <property type="evidence" value="ECO:0007669"/>
    <property type="project" value="TreeGrafter"/>
</dbReference>
<dbReference type="PANTHER" id="PTHR11733:SF241">
    <property type="entry name" value="GH26575P-RELATED"/>
    <property type="match status" value="1"/>
</dbReference>
<dbReference type="PROSITE" id="PS51885">
    <property type="entry name" value="NEPRILYSIN"/>
    <property type="match status" value="1"/>
</dbReference>
<sequence length="169" mass="19962">MLRKRDGRAGSLYDENGRLVEWWSRETRQRFLPGVRCLQEQYHAFTNPITGLPLDINTTAETSVADNAGVRIAFKAFRVFQTKFEERYSLYTIPGTEPRTMEQIFFIAYALTRCEVTRKRSIYYHLRPREQIPDRFRTMIPLMNFERFSATFGCKVGTIMNPDQKCLVW</sequence>
<reference evidence="2" key="2">
    <citation type="submission" date="2021-09" db="EMBL/GenBank/DDBJ databases">
        <authorList>
            <person name="Jia N."/>
            <person name="Wang J."/>
            <person name="Shi W."/>
            <person name="Du L."/>
            <person name="Sun Y."/>
            <person name="Zhan W."/>
            <person name="Jiang J."/>
            <person name="Wang Q."/>
            <person name="Zhang B."/>
            <person name="Ji P."/>
            <person name="Sakyi L.B."/>
            <person name="Cui X."/>
            <person name="Yuan T."/>
            <person name="Jiang B."/>
            <person name="Yang W."/>
            <person name="Lam T.T.-Y."/>
            <person name="Chang Q."/>
            <person name="Ding S."/>
            <person name="Wang X."/>
            <person name="Zhu J."/>
            <person name="Ruan X."/>
            <person name="Zhao L."/>
            <person name="Wei J."/>
            <person name="Que T."/>
            <person name="Du C."/>
            <person name="Cheng J."/>
            <person name="Dai P."/>
            <person name="Han X."/>
            <person name="Huang E."/>
            <person name="Gao Y."/>
            <person name="Liu J."/>
            <person name="Shao H."/>
            <person name="Ye R."/>
            <person name="Li L."/>
            <person name="Wei W."/>
            <person name="Wang X."/>
            <person name="Wang C."/>
            <person name="Huo Q."/>
            <person name="Li W."/>
            <person name="Guo W."/>
            <person name="Chen H."/>
            <person name="Chen S."/>
            <person name="Zhou L."/>
            <person name="Zhou L."/>
            <person name="Ni X."/>
            <person name="Tian J."/>
            <person name="Zhou Y."/>
            <person name="Sheng Y."/>
            <person name="Liu T."/>
            <person name="Pan Y."/>
            <person name="Xia L."/>
            <person name="Li J."/>
            <person name="Zhao F."/>
            <person name="Cao W."/>
        </authorList>
    </citation>
    <scope>NUCLEOTIDE SEQUENCE</scope>
    <source>
        <strain evidence="2">Rmic-2018</strain>
        <tissue evidence="2">Larvae</tissue>
    </source>
</reference>
<proteinExistence type="predicted"/>
<comment type="caution">
    <text evidence="2">The sequence shown here is derived from an EMBL/GenBank/DDBJ whole genome shotgun (WGS) entry which is preliminary data.</text>
</comment>
<name>A0A9J6F5J3_RHIMP</name>
<reference evidence="2" key="1">
    <citation type="journal article" date="2020" name="Cell">
        <title>Large-Scale Comparative Analyses of Tick Genomes Elucidate Their Genetic Diversity and Vector Capacities.</title>
        <authorList>
            <consortium name="Tick Genome and Microbiome Consortium (TIGMIC)"/>
            <person name="Jia N."/>
            <person name="Wang J."/>
            <person name="Shi W."/>
            <person name="Du L."/>
            <person name="Sun Y."/>
            <person name="Zhan W."/>
            <person name="Jiang J.F."/>
            <person name="Wang Q."/>
            <person name="Zhang B."/>
            <person name="Ji P."/>
            <person name="Bell-Sakyi L."/>
            <person name="Cui X.M."/>
            <person name="Yuan T.T."/>
            <person name="Jiang B.G."/>
            <person name="Yang W.F."/>
            <person name="Lam T.T."/>
            <person name="Chang Q.C."/>
            <person name="Ding S.J."/>
            <person name="Wang X.J."/>
            <person name="Zhu J.G."/>
            <person name="Ruan X.D."/>
            <person name="Zhao L."/>
            <person name="Wei J.T."/>
            <person name="Ye R.Z."/>
            <person name="Que T.C."/>
            <person name="Du C.H."/>
            <person name="Zhou Y.H."/>
            <person name="Cheng J.X."/>
            <person name="Dai P.F."/>
            <person name="Guo W.B."/>
            <person name="Han X.H."/>
            <person name="Huang E.J."/>
            <person name="Li L.F."/>
            <person name="Wei W."/>
            <person name="Gao Y.C."/>
            <person name="Liu J.Z."/>
            <person name="Shao H.Z."/>
            <person name="Wang X."/>
            <person name="Wang C.C."/>
            <person name="Yang T.C."/>
            <person name="Huo Q.B."/>
            <person name="Li W."/>
            <person name="Chen H.Y."/>
            <person name="Chen S.E."/>
            <person name="Zhou L.G."/>
            <person name="Ni X.B."/>
            <person name="Tian J.H."/>
            <person name="Sheng Y."/>
            <person name="Liu T."/>
            <person name="Pan Y.S."/>
            <person name="Xia L.Y."/>
            <person name="Li J."/>
            <person name="Zhao F."/>
            <person name="Cao W.C."/>
        </authorList>
    </citation>
    <scope>NUCLEOTIDE SEQUENCE</scope>
    <source>
        <strain evidence="2">Rmic-2018</strain>
    </source>
</reference>
<accession>A0A9J6F5J3</accession>
<evidence type="ECO:0000313" key="3">
    <source>
        <dbReference type="Proteomes" id="UP000821866"/>
    </source>
</evidence>
<dbReference type="AlphaFoldDB" id="A0A9J6F5J3"/>
<dbReference type="InterPro" id="IPR000718">
    <property type="entry name" value="Peptidase_M13"/>
</dbReference>
<dbReference type="EMBL" id="JABSTU010000001">
    <property type="protein sequence ID" value="KAH8041857.1"/>
    <property type="molecule type" value="Genomic_DNA"/>
</dbReference>
<dbReference type="VEuPathDB" id="VectorBase:LOC119180062"/>
<dbReference type="GO" id="GO:0005886">
    <property type="term" value="C:plasma membrane"/>
    <property type="evidence" value="ECO:0007669"/>
    <property type="project" value="TreeGrafter"/>
</dbReference>
<dbReference type="SUPFAM" id="SSF55486">
    <property type="entry name" value="Metalloproteases ('zincins'), catalytic domain"/>
    <property type="match status" value="1"/>
</dbReference>
<organism evidence="2 3">
    <name type="scientific">Rhipicephalus microplus</name>
    <name type="common">Cattle tick</name>
    <name type="synonym">Boophilus microplus</name>
    <dbReference type="NCBI Taxonomy" id="6941"/>
    <lineage>
        <taxon>Eukaryota</taxon>
        <taxon>Metazoa</taxon>
        <taxon>Ecdysozoa</taxon>
        <taxon>Arthropoda</taxon>
        <taxon>Chelicerata</taxon>
        <taxon>Arachnida</taxon>
        <taxon>Acari</taxon>
        <taxon>Parasitiformes</taxon>
        <taxon>Ixodida</taxon>
        <taxon>Ixodoidea</taxon>
        <taxon>Ixodidae</taxon>
        <taxon>Rhipicephalinae</taxon>
        <taxon>Rhipicephalus</taxon>
        <taxon>Boophilus</taxon>
    </lineage>
</organism>
<evidence type="ECO:0000259" key="1">
    <source>
        <dbReference type="Pfam" id="PF01431"/>
    </source>
</evidence>
<dbReference type="PANTHER" id="PTHR11733">
    <property type="entry name" value="ZINC METALLOPROTEASE FAMILY M13 NEPRILYSIN-RELATED"/>
    <property type="match status" value="1"/>
</dbReference>
<feature type="domain" description="Peptidase M13 C-terminal" evidence="1">
    <location>
        <begin position="10"/>
        <end position="167"/>
    </location>
</feature>